<feature type="chain" id="PRO_5013250641" evidence="5">
    <location>
        <begin position="29"/>
        <end position="713"/>
    </location>
</feature>
<feature type="region of interest" description="Disordered" evidence="4">
    <location>
        <begin position="372"/>
        <end position="405"/>
    </location>
</feature>
<feature type="signal peptide" evidence="5">
    <location>
        <begin position="1"/>
        <end position="28"/>
    </location>
</feature>
<feature type="repeat" description="TPR" evidence="3">
    <location>
        <begin position="517"/>
        <end position="550"/>
    </location>
</feature>
<dbReference type="Proteomes" id="UP000190852">
    <property type="component" value="Unassembled WGS sequence"/>
</dbReference>
<keyword evidence="7" id="KW-1185">Reference proteome</keyword>
<dbReference type="SUPFAM" id="SSF48452">
    <property type="entry name" value="TPR-like"/>
    <property type="match status" value="3"/>
</dbReference>
<feature type="repeat" description="TPR" evidence="3">
    <location>
        <begin position="634"/>
        <end position="667"/>
    </location>
</feature>
<feature type="repeat" description="TPR" evidence="3">
    <location>
        <begin position="304"/>
        <end position="337"/>
    </location>
</feature>
<protein>
    <submittedName>
        <fullName evidence="6">Tetratricopeptide repeat-containing protein</fullName>
    </submittedName>
</protein>
<dbReference type="AlphaFoldDB" id="A0A1T5BR99"/>
<evidence type="ECO:0000256" key="1">
    <source>
        <dbReference type="ARBA" id="ARBA00022737"/>
    </source>
</evidence>
<dbReference type="PANTHER" id="PTHR44858:SF1">
    <property type="entry name" value="UDP-N-ACETYLGLUCOSAMINE--PEPTIDE N-ACETYLGLUCOSAMINYLTRANSFERASE SPINDLY-RELATED"/>
    <property type="match status" value="1"/>
</dbReference>
<evidence type="ECO:0000313" key="6">
    <source>
        <dbReference type="EMBL" id="SKB49483.1"/>
    </source>
</evidence>
<dbReference type="InterPro" id="IPR050498">
    <property type="entry name" value="Ycf3"/>
</dbReference>
<dbReference type="Pfam" id="PF13414">
    <property type="entry name" value="TPR_11"/>
    <property type="match status" value="1"/>
</dbReference>
<feature type="repeat" description="TPR" evidence="3">
    <location>
        <begin position="270"/>
        <end position="303"/>
    </location>
</feature>
<evidence type="ECO:0000256" key="2">
    <source>
        <dbReference type="ARBA" id="ARBA00022803"/>
    </source>
</evidence>
<dbReference type="PANTHER" id="PTHR44858">
    <property type="entry name" value="TETRATRICOPEPTIDE REPEAT PROTEIN 6"/>
    <property type="match status" value="1"/>
</dbReference>
<feature type="compositionally biased region" description="Polar residues" evidence="4">
    <location>
        <begin position="384"/>
        <end position="394"/>
    </location>
</feature>
<dbReference type="PROSITE" id="PS50005">
    <property type="entry name" value="TPR"/>
    <property type="match status" value="7"/>
</dbReference>
<keyword evidence="1" id="KW-0677">Repeat</keyword>
<sequence>MPFKLMQFRMKKAILFLLIQLCSLSLVAQINTDRVLAIGRNALYFEDYVLSIQYFNQVIRSKPWLAEPYFYRAIAKVNLDDFKGAEEDCTLCLERNPFLVQAYYCRGIARQSQDNYEGAIADYTKGLEFKPEDRQMLVNKAVANIQMKNFKAAETEFDKLMTLFPKYTVNYLTRGAMYLEKGDSIKALADYNKAIELDPYYAQAYGNRALLHYQMNKLPQALDDLNEAIRLETREGGYYINRGLVKYQLNDLRGAMADYDQVIWMDSQNLIARFNRGLLRFQVGDNNRAIEDFDVVIELEPDNYMAYYNRALLFMETGNYRGAIADFNVVLEQYPNFLPGYYSRSEAKRKLRDEKGADRDYWTAFEMEQKMKKDKSAAKPNNAAVAQNGSGTQADNEENTREKSDKNINKFNRLVVYDKEEERKSKYQSEVRGRVQDRHVRVDLEPLFVLTYYEKAEQVKKIVYYDKMIESYNSKMLLPRKLLVTNEEAALTEAQIGMHFASINDYSAKLAANPNLANAYFGRALDYMLVQDFAEAIEDFNKVIELDPSFAMAYFNRAVVRYKRLEYELSQTDTYSSQEQNNSLNLSTASKQQSLVAPSADASTSKLKDNKRAYEHELIVRDYDKVIQLNPGYVYAYFNRGNLRCVQRDFRAAIEDYNEAIRRDPEFAEAYFNRGLTRLSLGDTDRGIADLSKAGELGIINSYSIIKRMTSNQ</sequence>
<keyword evidence="5" id="KW-0732">Signal</keyword>
<dbReference type="GO" id="GO:0009279">
    <property type="term" value="C:cell outer membrane"/>
    <property type="evidence" value="ECO:0007669"/>
    <property type="project" value="TreeGrafter"/>
</dbReference>
<evidence type="ECO:0000256" key="4">
    <source>
        <dbReference type="SAM" id="MobiDB-lite"/>
    </source>
</evidence>
<keyword evidence="2 3" id="KW-0802">TPR repeat</keyword>
<reference evidence="7" key="1">
    <citation type="submission" date="2017-02" db="EMBL/GenBank/DDBJ databases">
        <authorList>
            <person name="Varghese N."/>
            <person name="Submissions S."/>
        </authorList>
    </citation>
    <scope>NUCLEOTIDE SEQUENCE [LARGE SCALE GENOMIC DNA]</scope>
    <source>
        <strain evidence="7">DSM 24967</strain>
    </source>
</reference>
<feature type="repeat" description="TPR" evidence="3">
    <location>
        <begin position="168"/>
        <end position="201"/>
    </location>
</feature>
<feature type="repeat" description="TPR" evidence="3">
    <location>
        <begin position="202"/>
        <end position="235"/>
    </location>
</feature>
<evidence type="ECO:0000313" key="7">
    <source>
        <dbReference type="Proteomes" id="UP000190852"/>
    </source>
</evidence>
<dbReference type="GO" id="GO:0046813">
    <property type="term" value="P:receptor-mediated virion attachment to host cell"/>
    <property type="evidence" value="ECO:0007669"/>
    <property type="project" value="TreeGrafter"/>
</dbReference>
<gene>
    <name evidence="6" type="ORF">SAMN05660349_01424</name>
</gene>
<evidence type="ECO:0000256" key="5">
    <source>
        <dbReference type="SAM" id="SignalP"/>
    </source>
</evidence>
<dbReference type="Gene3D" id="1.25.40.10">
    <property type="entry name" value="Tetratricopeptide repeat domain"/>
    <property type="match status" value="6"/>
</dbReference>
<name>A0A1T5BR99_9BACT</name>
<dbReference type="Pfam" id="PF13432">
    <property type="entry name" value="TPR_16"/>
    <property type="match status" value="2"/>
</dbReference>
<dbReference type="SMART" id="SM00028">
    <property type="entry name" value="TPR"/>
    <property type="match status" value="12"/>
</dbReference>
<accession>A0A1T5BR99</accession>
<dbReference type="EMBL" id="FUYQ01000008">
    <property type="protein sequence ID" value="SKB49483.1"/>
    <property type="molecule type" value="Genomic_DNA"/>
</dbReference>
<dbReference type="PROSITE" id="PS50293">
    <property type="entry name" value="TPR_REGION"/>
    <property type="match status" value="2"/>
</dbReference>
<proteinExistence type="predicted"/>
<feature type="repeat" description="TPR" evidence="3">
    <location>
        <begin position="100"/>
        <end position="133"/>
    </location>
</feature>
<dbReference type="Pfam" id="PF00515">
    <property type="entry name" value="TPR_1"/>
    <property type="match status" value="1"/>
</dbReference>
<dbReference type="InterPro" id="IPR019734">
    <property type="entry name" value="TPR_rpt"/>
</dbReference>
<organism evidence="6 7">
    <name type="scientific">Parabacteroides chartae</name>
    <dbReference type="NCBI Taxonomy" id="1037355"/>
    <lineage>
        <taxon>Bacteria</taxon>
        <taxon>Pseudomonadati</taxon>
        <taxon>Bacteroidota</taxon>
        <taxon>Bacteroidia</taxon>
        <taxon>Bacteroidales</taxon>
        <taxon>Tannerellaceae</taxon>
        <taxon>Parabacteroides</taxon>
    </lineage>
</organism>
<evidence type="ECO:0000256" key="3">
    <source>
        <dbReference type="PROSITE-ProRule" id="PRU00339"/>
    </source>
</evidence>
<dbReference type="InterPro" id="IPR011990">
    <property type="entry name" value="TPR-like_helical_dom_sf"/>
</dbReference>